<feature type="compositionally biased region" description="Polar residues" evidence="1">
    <location>
        <begin position="1"/>
        <end position="20"/>
    </location>
</feature>
<feature type="compositionally biased region" description="Polar residues" evidence="1">
    <location>
        <begin position="85"/>
        <end position="101"/>
    </location>
</feature>
<evidence type="ECO:0000313" key="3">
    <source>
        <dbReference type="Proteomes" id="UP000521943"/>
    </source>
</evidence>
<proteinExistence type="predicted"/>
<feature type="region of interest" description="Disordered" evidence="1">
    <location>
        <begin position="1"/>
        <end position="185"/>
    </location>
</feature>
<organism evidence="2 3">
    <name type="scientific">Ephemerocybe angulata</name>
    <dbReference type="NCBI Taxonomy" id="980116"/>
    <lineage>
        <taxon>Eukaryota</taxon>
        <taxon>Fungi</taxon>
        <taxon>Dikarya</taxon>
        <taxon>Basidiomycota</taxon>
        <taxon>Agaricomycotina</taxon>
        <taxon>Agaricomycetes</taxon>
        <taxon>Agaricomycetidae</taxon>
        <taxon>Agaricales</taxon>
        <taxon>Agaricineae</taxon>
        <taxon>Psathyrellaceae</taxon>
        <taxon>Ephemerocybe</taxon>
    </lineage>
</organism>
<accession>A0A8H6I5Y1</accession>
<evidence type="ECO:0000313" key="2">
    <source>
        <dbReference type="EMBL" id="KAF6759520.1"/>
    </source>
</evidence>
<feature type="compositionally biased region" description="Low complexity" evidence="1">
    <location>
        <begin position="106"/>
        <end position="122"/>
    </location>
</feature>
<reference evidence="2 3" key="1">
    <citation type="submission" date="2020-07" db="EMBL/GenBank/DDBJ databases">
        <title>Comparative genomics of pyrophilous fungi reveals a link between fire events and developmental genes.</title>
        <authorList>
            <consortium name="DOE Joint Genome Institute"/>
            <person name="Steindorff A.S."/>
            <person name="Carver A."/>
            <person name="Calhoun S."/>
            <person name="Stillman K."/>
            <person name="Liu H."/>
            <person name="Lipzen A."/>
            <person name="Pangilinan J."/>
            <person name="Labutti K."/>
            <person name="Bruns T.D."/>
            <person name="Grigoriev I.V."/>
        </authorList>
    </citation>
    <scope>NUCLEOTIDE SEQUENCE [LARGE SCALE GENOMIC DNA]</scope>
    <source>
        <strain evidence="2 3">CBS 144469</strain>
    </source>
</reference>
<dbReference type="AlphaFoldDB" id="A0A8H6I5Y1"/>
<feature type="compositionally biased region" description="Low complexity" evidence="1">
    <location>
        <begin position="160"/>
        <end position="171"/>
    </location>
</feature>
<comment type="caution">
    <text evidence="2">The sequence shown here is derived from an EMBL/GenBank/DDBJ whole genome shotgun (WGS) entry which is preliminary data.</text>
</comment>
<dbReference type="EMBL" id="JACGCI010000015">
    <property type="protein sequence ID" value="KAF6759520.1"/>
    <property type="molecule type" value="Genomic_DNA"/>
</dbReference>
<dbReference type="Proteomes" id="UP000521943">
    <property type="component" value="Unassembled WGS sequence"/>
</dbReference>
<keyword evidence="3" id="KW-1185">Reference proteome</keyword>
<gene>
    <name evidence="2" type="ORF">DFP72DRAFT_135997</name>
</gene>
<evidence type="ECO:0000256" key="1">
    <source>
        <dbReference type="SAM" id="MobiDB-lite"/>
    </source>
</evidence>
<sequence length="208" mass="21889">MCMASMTTVTQPTPSRQPSRAASPAFYSRPDSSMSMMSMVSDATAIASPRGPMSPVTPVRGSSLDMYSQNRSYSPYPPNPNYTSAPQSPYSTPPQSVQSHSPMKPSPTKTLLTSPTLAPAKLKGWKRWTSPLSGSPKREKGISNLSVEAFVPPPQSGRYGSTLGSSSVLGSANGGGTEYSSAGTGSLIWSAPSVSLQAAPSKLRKKRK</sequence>
<name>A0A8H6I5Y1_9AGAR</name>
<protein>
    <submittedName>
        <fullName evidence="2">Uncharacterized protein</fullName>
    </submittedName>
</protein>